<protein>
    <submittedName>
        <fullName evidence="2">Uncharacterized protein</fullName>
    </submittedName>
</protein>
<dbReference type="EMBL" id="OZ019906">
    <property type="protein sequence ID" value="CAK9204260.1"/>
    <property type="molecule type" value="Genomic_DNA"/>
</dbReference>
<sequence length="109" mass="12350">MIRTQRTNALVGFEEFEEGDGEGEEIKRFFKAVERDGSFKKQALSQAAAHGGGYAADGGAEKQEPSKFMAWNVNSFLLRLKSDRDEWCLYFTVLILMSLLSRFIPTLHI</sequence>
<gene>
    <name evidence="2" type="ORF">CSSPTR1EN2_LOCUS7297</name>
</gene>
<evidence type="ECO:0000313" key="3">
    <source>
        <dbReference type="Proteomes" id="UP001497512"/>
    </source>
</evidence>
<keyword evidence="1" id="KW-1133">Transmembrane helix</keyword>
<proteinExistence type="predicted"/>
<name>A0ABP0TSZ3_9BRYO</name>
<organism evidence="2 3">
    <name type="scientific">Sphagnum troendelagicum</name>
    <dbReference type="NCBI Taxonomy" id="128251"/>
    <lineage>
        <taxon>Eukaryota</taxon>
        <taxon>Viridiplantae</taxon>
        <taxon>Streptophyta</taxon>
        <taxon>Embryophyta</taxon>
        <taxon>Bryophyta</taxon>
        <taxon>Sphagnophytina</taxon>
        <taxon>Sphagnopsida</taxon>
        <taxon>Sphagnales</taxon>
        <taxon>Sphagnaceae</taxon>
        <taxon>Sphagnum</taxon>
    </lineage>
</organism>
<dbReference type="Proteomes" id="UP001497512">
    <property type="component" value="Chromosome 14"/>
</dbReference>
<keyword evidence="1" id="KW-0472">Membrane</keyword>
<accession>A0ABP0TSZ3</accession>
<evidence type="ECO:0000256" key="1">
    <source>
        <dbReference type="SAM" id="Phobius"/>
    </source>
</evidence>
<evidence type="ECO:0000313" key="2">
    <source>
        <dbReference type="EMBL" id="CAK9204260.1"/>
    </source>
</evidence>
<keyword evidence="3" id="KW-1185">Reference proteome</keyword>
<reference evidence="2" key="1">
    <citation type="submission" date="2024-02" db="EMBL/GenBank/DDBJ databases">
        <authorList>
            <consortium name="ELIXIR-Norway"/>
            <consortium name="Elixir Norway"/>
        </authorList>
    </citation>
    <scope>NUCLEOTIDE SEQUENCE</scope>
</reference>
<feature type="transmembrane region" description="Helical" evidence="1">
    <location>
        <begin position="87"/>
        <end position="104"/>
    </location>
</feature>
<keyword evidence="1" id="KW-0812">Transmembrane</keyword>